<proteinExistence type="predicted"/>
<dbReference type="EMBL" id="ML208379">
    <property type="protein sequence ID" value="TFK67332.1"/>
    <property type="molecule type" value="Genomic_DNA"/>
</dbReference>
<dbReference type="Proteomes" id="UP000308600">
    <property type="component" value="Unassembled WGS sequence"/>
</dbReference>
<keyword evidence="2" id="KW-1185">Reference proteome</keyword>
<name>A0ACD3ANY7_9AGAR</name>
<organism evidence="1 2">
    <name type="scientific">Pluteus cervinus</name>
    <dbReference type="NCBI Taxonomy" id="181527"/>
    <lineage>
        <taxon>Eukaryota</taxon>
        <taxon>Fungi</taxon>
        <taxon>Dikarya</taxon>
        <taxon>Basidiomycota</taxon>
        <taxon>Agaricomycotina</taxon>
        <taxon>Agaricomycetes</taxon>
        <taxon>Agaricomycetidae</taxon>
        <taxon>Agaricales</taxon>
        <taxon>Pluteineae</taxon>
        <taxon>Pluteaceae</taxon>
        <taxon>Pluteus</taxon>
    </lineage>
</organism>
<evidence type="ECO:0000313" key="1">
    <source>
        <dbReference type="EMBL" id="TFK67332.1"/>
    </source>
</evidence>
<reference evidence="1 2" key="1">
    <citation type="journal article" date="2019" name="Nat. Ecol. Evol.">
        <title>Megaphylogeny resolves global patterns of mushroom evolution.</title>
        <authorList>
            <person name="Varga T."/>
            <person name="Krizsan K."/>
            <person name="Foldi C."/>
            <person name="Dima B."/>
            <person name="Sanchez-Garcia M."/>
            <person name="Sanchez-Ramirez S."/>
            <person name="Szollosi G.J."/>
            <person name="Szarkandi J.G."/>
            <person name="Papp V."/>
            <person name="Albert L."/>
            <person name="Andreopoulos W."/>
            <person name="Angelini C."/>
            <person name="Antonin V."/>
            <person name="Barry K.W."/>
            <person name="Bougher N.L."/>
            <person name="Buchanan P."/>
            <person name="Buyck B."/>
            <person name="Bense V."/>
            <person name="Catcheside P."/>
            <person name="Chovatia M."/>
            <person name="Cooper J."/>
            <person name="Damon W."/>
            <person name="Desjardin D."/>
            <person name="Finy P."/>
            <person name="Geml J."/>
            <person name="Haridas S."/>
            <person name="Hughes K."/>
            <person name="Justo A."/>
            <person name="Karasinski D."/>
            <person name="Kautmanova I."/>
            <person name="Kiss B."/>
            <person name="Kocsube S."/>
            <person name="Kotiranta H."/>
            <person name="LaButti K.M."/>
            <person name="Lechner B.E."/>
            <person name="Liimatainen K."/>
            <person name="Lipzen A."/>
            <person name="Lukacs Z."/>
            <person name="Mihaltcheva S."/>
            <person name="Morgado L.N."/>
            <person name="Niskanen T."/>
            <person name="Noordeloos M.E."/>
            <person name="Ohm R.A."/>
            <person name="Ortiz-Santana B."/>
            <person name="Ovrebo C."/>
            <person name="Racz N."/>
            <person name="Riley R."/>
            <person name="Savchenko A."/>
            <person name="Shiryaev A."/>
            <person name="Soop K."/>
            <person name="Spirin V."/>
            <person name="Szebenyi C."/>
            <person name="Tomsovsky M."/>
            <person name="Tulloss R.E."/>
            <person name="Uehling J."/>
            <person name="Grigoriev I.V."/>
            <person name="Vagvolgyi C."/>
            <person name="Papp T."/>
            <person name="Martin F.M."/>
            <person name="Miettinen O."/>
            <person name="Hibbett D.S."/>
            <person name="Nagy L.G."/>
        </authorList>
    </citation>
    <scope>NUCLEOTIDE SEQUENCE [LARGE SCALE GENOMIC DNA]</scope>
    <source>
        <strain evidence="1 2">NL-1719</strain>
    </source>
</reference>
<gene>
    <name evidence="1" type="ORF">BDN72DRAFT_843281</name>
</gene>
<sequence>MAWRCWQLKWLGLLYMGALDTSRDTWSEGQRGRPRGRICVKYEARWKGRLDRKNKRVNGWTPSEGRINWIARNEYMRAS</sequence>
<accession>A0ACD3ANY7</accession>
<evidence type="ECO:0000313" key="2">
    <source>
        <dbReference type="Proteomes" id="UP000308600"/>
    </source>
</evidence>
<protein>
    <submittedName>
        <fullName evidence="1">Uncharacterized protein</fullName>
    </submittedName>
</protein>